<proteinExistence type="predicted"/>
<reference evidence="2 3" key="1">
    <citation type="submission" date="2017-07" db="EMBL/GenBank/DDBJ databases">
        <title>Flavobacterium cyanobacteriorum sp. nov., isolated from cyanobacterial aggregates in a eutrophic lake.</title>
        <authorList>
            <person name="Cai H."/>
        </authorList>
    </citation>
    <scope>NUCLEOTIDE SEQUENCE [LARGE SCALE GENOMIC DNA]</scope>
    <source>
        <strain evidence="2 3">TH021</strain>
    </source>
</reference>
<dbReference type="EMBL" id="NOXV01000279">
    <property type="protein sequence ID" value="OYQ35735.1"/>
    <property type="molecule type" value="Genomic_DNA"/>
</dbReference>
<evidence type="ECO:0000313" key="2">
    <source>
        <dbReference type="EMBL" id="OYQ35735.1"/>
    </source>
</evidence>
<accession>A0A255Z4C5</accession>
<comment type="caution">
    <text evidence="2">The sequence shown here is derived from an EMBL/GenBank/DDBJ whole genome shotgun (WGS) entry which is preliminary data.</text>
</comment>
<keyword evidence="3" id="KW-1185">Reference proteome</keyword>
<evidence type="ECO:0008006" key="4">
    <source>
        <dbReference type="Google" id="ProtNLM"/>
    </source>
</evidence>
<dbReference type="Proteomes" id="UP000216605">
    <property type="component" value="Unassembled WGS sequence"/>
</dbReference>
<evidence type="ECO:0000313" key="3">
    <source>
        <dbReference type="Proteomes" id="UP000216605"/>
    </source>
</evidence>
<sequence>MNNKFDLIELQHFLTLLKNAKESQSIESYIYIKNILNTIEFPIPCVIFPKGTKLVRTRVHRDNEDFFSSVGELSYRKDIQNIKFFGRANEPGQSTFYCANDDSISIPETSEIIRQNIDKEYEYLTTGLWIAKENLLCVSLLTNDDIKDQHKELEEISKSFSNLAKE</sequence>
<dbReference type="RefSeq" id="WP_094415343.1">
    <property type="nucleotide sequence ID" value="NZ_NOXV01000279.1"/>
</dbReference>
<name>A0A255Z4C5_9FLAO</name>
<dbReference type="OrthoDB" id="983161at2"/>
<protein>
    <recommendedName>
        <fullName evidence="4">RES domain-containing protein</fullName>
    </recommendedName>
</protein>
<dbReference type="AlphaFoldDB" id="A0A255Z4C5"/>
<evidence type="ECO:0000313" key="1">
    <source>
        <dbReference type="EMBL" id="OYQ32977.1"/>
    </source>
</evidence>
<organism evidence="2 3">
    <name type="scientific">Flavobacterium cyanobacteriorum</name>
    <dbReference type="NCBI Taxonomy" id="2022802"/>
    <lineage>
        <taxon>Bacteria</taxon>
        <taxon>Pseudomonadati</taxon>
        <taxon>Bacteroidota</taxon>
        <taxon>Flavobacteriia</taxon>
        <taxon>Flavobacteriales</taxon>
        <taxon>Flavobacteriaceae</taxon>
        <taxon>Flavobacterium</taxon>
    </lineage>
</organism>
<dbReference type="EMBL" id="NOXV01000302">
    <property type="protein sequence ID" value="OYQ32977.1"/>
    <property type="molecule type" value="Genomic_DNA"/>
</dbReference>
<gene>
    <name evidence="2" type="ORF">CHU92_10500</name>
    <name evidence="1" type="ORF">CHU92_13730</name>
</gene>